<dbReference type="InterPro" id="IPR036343">
    <property type="entry name" value="GluRdtase_N_sf"/>
</dbReference>
<name>D6YS67_WADCW</name>
<comment type="function">
    <text evidence="4">Catalyzes the NADPH-dependent reduction of glutamyl-tRNA(Glu) to glutamate 1-semialdehyde (GSA).</text>
</comment>
<feature type="active site" description="Nucleophile" evidence="4">
    <location>
        <position position="47"/>
    </location>
</feature>
<feature type="site" description="Important for activity" evidence="4">
    <location>
        <position position="96"/>
    </location>
</feature>
<accession>D6YS67</accession>
<comment type="catalytic activity">
    <reaction evidence="4">
        <text>(S)-4-amino-5-oxopentanoate + tRNA(Glu) + NADP(+) = L-glutamyl-tRNA(Glu) + NADPH + H(+)</text>
        <dbReference type="Rhea" id="RHEA:12344"/>
        <dbReference type="Rhea" id="RHEA-COMP:9663"/>
        <dbReference type="Rhea" id="RHEA-COMP:9680"/>
        <dbReference type="ChEBI" id="CHEBI:15378"/>
        <dbReference type="ChEBI" id="CHEBI:57501"/>
        <dbReference type="ChEBI" id="CHEBI:57783"/>
        <dbReference type="ChEBI" id="CHEBI:58349"/>
        <dbReference type="ChEBI" id="CHEBI:78442"/>
        <dbReference type="ChEBI" id="CHEBI:78520"/>
        <dbReference type="EC" id="1.2.1.70"/>
    </reaction>
</comment>
<dbReference type="PROSITE" id="PS00747">
    <property type="entry name" value="GLUTR"/>
    <property type="match status" value="1"/>
</dbReference>
<dbReference type="Gene3D" id="3.40.50.720">
    <property type="entry name" value="NAD(P)-binding Rossmann-like Domain"/>
    <property type="match status" value="1"/>
</dbReference>
<dbReference type="AlphaFoldDB" id="D6YS67"/>
<feature type="domain" description="Quinate/shikimate 5-dehydrogenase/glutamyl-tRNA reductase" evidence="5">
    <location>
        <begin position="174"/>
        <end position="297"/>
    </location>
</feature>
<dbReference type="PANTHER" id="PTHR43013:SF1">
    <property type="entry name" value="GLUTAMYL-TRNA REDUCTASE"/>
    <property type="match status" value="1"/>
</dbReference>
<feature type="binding site" evidence="4">
    <location>
        <begin position="186"/>
        <end position="191"/>
    </location>
    <ligand>
        <name>NADP(+)</name>
        <dbReference type="ChEBI" id="CHEBI:58349"/>
    </ligand>
</feature>
<evidence type="ECO:0000259" key="5">
    <source>
        <dbReference type="Pfam" id="PF01488"/>
    </source>
</evidence>
<dbReference type="InterPro" id="IPR018214">
    <property type="entry name" value="GluRdtase_CS"/>
</dbReference>
<feature type="binding site" evidence="4">
    <location>
        <begin position="111"/>
        <end position="113"/>
    </location>
    <ligand>
        <name>substrate</name>
    </ligand>
</feature>
<reference evidence="7 8" key="1">
    <citation type="journal article" date="2010" name="PLoS ONE">
        <title>The Waddlia genome: a window into chlamydial biology.</title>
        <authorList>
            <person name="Bertelli C."/>
            <person name="Collyn F."/>
            <person name="Croxatto A."/>
            <person name="Ruckert C."/>
            <person name="Polkinghorne A."/>
            <person name="Kebbi-Beghdadi C."/>
            <person name="Goesmann A."/>
            <person name="Vaughan L."/>
            <person name="Greub G."/>
        </authorList>
    </citation>
    <scope>NUCLEOTIDE SEQUENCE [LARGE SCALE GENOMIC DNA]</scope>
    <source>
        <strain evidence="8">ATCC VR-1470 / WSU 86-1044</strain>
    </source>
</reference>
<comment type="domain">
    <text evidence="4">Possesses an unusual extended V-shaped dimeric structure with each monomer consisting of three distinct domains arranged along a curved 'spinal' alpha-helix. The N-terminal catalytic domain specifically recognizes the glutamate moiety of the substrate. The second domain is the NADPH-binding domain, and the third C-terminal domain is responsible for dimerization.</text>
</comment>
<dbReference type="Pfam" id="PF05201">
    <property type="entry name" value="GlutR_N"/>
    <property type="match status" value="1"/>
</dbReference>
<dbReference type="EMBL" id="CP001928">
    <property type="protein sequence ID" value="ADI38912.1"/>
    <property type="molecule type" value="Genomic_DNA"/>
</dbReference>
<dbReference type="GO" id="GO:0008883">
    <property type="term" value="F:glutamyl-tRNA reductase activity"/>
    <property type="evidence" value="ECO:0007669"/>
    <property type="project" value="UniProtKB-UniRule"/>
</dbReference>
<evidence type="ECO:0000256" key="2">
    <source>
        <dbReference type="ARBA" id="ARBA00023002"/>
    </source>
</evidence>
<comment type="similarity">
    <text evidence="4">Belongs to the glutamyl-tRNA reductase family.</text>
</comment>
<dbReference type="UniPathway" id="UPA00251">
    <property type="reaction ID" value="UER00316"/>
</dbReference>
<dbReference type="Gene3D" id="3.30.460.30">
    <property type="entry name" value="Glutamyl-tRNA reductase, N-terminal domain"/>
    <property type="match status" value="1"/>
</dbReference>
<feature type="binding site" evidence="4">
    <location>
        <begin position="46"/>
        <end position="49"/>
    </location>
    <ligand>
        <name>substrate</name>
    </ligand>
</feature>
<dbReference type="STRING" id="716544.wcw_1564"/>
<comment type="pathway">
    <text evidence="4">Porphyrin-containing compound metabolism; protoporphyrin-IX biosynthesis; 5-aminolevulinate from L-glutamyl-tRNA(Glu): step 1/2.</text>
</comment>
<dbReference type="InterPro" id="IPR036291">
    <property type="entry name" value="NAD(P)-bd_dom_sf"/>
</dbReference>
<comment type="subunit">
    <text evidence="4">Homodimer.</text>
</comment>
<dbReference type="RefSeq" id="WP_013182619.1">
    <property type="nucleotide sequence ID" value="NC_014225.1"/>
</dbReference>
<keyword evidence="2 4" id="KW-0560">Oxidoreductase</keyword>
<feature type="binding site" evidence="4">
    <location>
        <position position="106"/>
    </location>
    <ligand>
        <name>substrate</name>
    </ligand>
</feature>
<keyword evidence="1 4" id="KW-0521">NADP</keyword>
<dbReference type="Proteomes" id="UP000001505">
    <property type="component" value="Chromosome"/>
</dbReference>
<dbReference type="InterPro" id="IPR006151">
    <property type="entry name" value="Shikm_DH/Glu-tRNA_Rdtase"/>
</dbReference>
<protein>
    <recommendedName>
        <fullName evidence="4">Glutamyl-tRNA reductase</fullName>
        <shortName evidence="4">GluTR</shortName>
        <ecNumber evidence="4">1.2.1.70</ecNumber>
    </recommendedName>
</protein>
<dbReference type="OrthoDB" id="110209at2"/>
<dbReference type="InterPro" id="IPR000343">
    <property type="entry name" value="4pyrrol_synth_GluRdtase"/>
</dbReference>
<organism evidence="7 8">
    <name type="scientific">Waddlia chondrophila (strain ATCC VR-1470 / WSU 86-1044)</name>
    <dbReference type="NCBI Taxonomy" id="716544"/>
    <lineage>
        <taxon>Bacteria</taxon>
        <taxon>Pseudomonadati</taxon>
        <taxon>Chlamydiota</taxon>
        <taxon>Chlamydiia</taxon>
        <taxon>Parachlamydiales</taxon>
        <taxon>Waddliaceae</taxon>
        <taxon>Waddlia</taxon>
    </lineage>
</organism>
<dbReference type="eggNOG" id="COG0373">
    <property type="taxonomic scope" value="Bacteria"/>
</dbReference>
<dbReference type="EC" id="1.2.1.70" evidence="4"/>
<proteinExistence type="inferred from homology"/>
<dbReference type="HOGENOM" id="CLU_035113_1_0_0"/>
<keyword evidence="3 4" id="KW-0627">Porphyrin biosynthesis</keyword>
<keyword evidence="8" id="KW-1185">Reference proteome</keyword>
<evidence type="ECO:0000259" key="6">
    <source>
        <dbReference type="Pfam" id="PF05201"/>
    </source>
</evidence>
<dbReference type="HAMAP" id="MF_00087">
    <property type="entry name" value="Glu_tRNA_reductase"/>
    <property type="match status" value="1"/>
</dbReference>
<evidence type="ECO:0000256" key="3">
    <source>
        <dbReference type="ARBA" id="ARBA00023244"/>
    </source>
</evidence>
<feature type="domain" description="Glutamyl-tRNA reductase N-terminal" evidence="6">
    <location>
        <begin position="6"/>
        <end position="152"/>
    </location>
</feature>
<dbReference type="GO" id="GO:0019353">
    <property type="term" value="P:protoporphyrinogen IX biosynthetic process from glutamate"/>
    <property type="evidence" value="ECO:0007669"/>
    <property type="project" value="TreeGrafter"/>
</dbReference>
<dbReference type="GO" id="GO:0050661">
    <property type="term" value="F:NADP binding"/>
    <property type="evidence" value="ECO:0007669"/>
    <property type="project" value="InterPro"/>
</dbReference>
<gene>
    <name evidence="4 7" type="primary">hemA</name>
    <name evidence="7" type="ordered locus">wcw_1564</name>
</gene>
<dbReference type="Pfam" id="PF01488">
    <property type="entry name" value="Shikimate_DH"/>
    <property type="match status" value="1"/>
</dbReference>
<dbReference type="PANTHER" id="PTHR43013">
    <property type="entry name" value="GLUTAMYL-TRNA REDUCTASE"/>
    <property type="match status" value="1"/>
</dbReference>
<evidence type="ECO:0000256" key="4">
    <source>
        <dbReference type="HAMAP-Rule" id="MF_00087"/>
    </source>
</evidence>
<dbReference type="SUPFAM" id="SSF69742">
    <property type="entry name" value="Glutamyl tRNA-reductase catalytic, N-terminal domain"/>
    <property type="match status" value="1"/>
</dbReference>
<dbReference type="SUPFAM" id="SSF51735">
    <property type="entry name" value="NAD(P)-binding Rossmann-fold domains"/>
    <property type="match status" value="1"/>
</dbReference>
<dbReference type="KEGG" id="wch:wcw_1564"/>
<comment type="miscellaneous">
    <text evidence="4">During catalysis, the active site Cys acts as a nucleophile attacking the alpha-carbonyl group of tRNA-bound glutamate with the formation of a thioester intermediate between enzyme and glutamate, and the concomitant release of tRNA(Glu). The thioester intermediate is finally reduced by direct hydride transfer from NADPH, to form the product GSA.</text>
</comment>
<dbReference type="InterPro" id="IPR015895">
    <property type="entry name" value="4pyrrol_synth_GluRdtase_N"/>
</dbReference>
<feature type="binding site" evidence="4">
    <location>
        <position position="117"/>
    </location>
    <ligand>
        <name>substrate</name>
    </ligand>
</feature>
<evidence type="ECO:0000313" key="7">
    <source>
        <dbReference type="EMBL" id="ADI38912.1"/>
    </source>
</evidence>
<evidence type="ECO:0000313" key="8">
    <source>
        <dbReference type="Proteomes" id="UP000001505"/>
    </source>
</evidence>
<sequence length="342" mass="39019">MQIGVVGVNHKLADLKLRESFAKVCNEYFRDTFARHGKHNTLLLTTCNRTEVYFSSDVLSESHSYVLNILRENLPVSDETFDQKLYTYFGHDCFIHLARVTAGLDSAIVAETEIQGQVKIAYEKAADAAILPRELHYLFQKSLKIGKSIRSELGLGRGVPNLEHAVLNAGFHFFDKPEKANILFIGASDINCKILSFLQSKGCKHLTLCNRTKSNALEASKKYHINILDWEQRKMWTAFDWVIFGTKAGDHIISKSDLHQKPASDLLLIDLCVPRNVDPKLGREESITLLNIDQINRMLKFRKKRLNNHLSKAEKIVYTSTKRHIDLFHSKEERKLQLLATG</sequence>
<evidence type="ECO:0000256" key="1">
    <source>
        <dbReference type="ARBA" id="ARBA00022857"/>
    </source>
</evidence>